<evidence type="ECO:0000256" key="1">
    <source>
        <dbReference type="SAM" id="Phobius"/>
    </source>
</evidence>
<organism evidence="2 3">
    <name type="scientific">Solibaculum mannosilyticum</name>
    <dbReference type="NCBI Taxonomy" id="2780922"/>
    <lineage>
        <taxon>Bacteria</taxon>
        <taxon>Bacillati</taxon>
        <taxon>Bacillota</taxon>
        <taxon>Clostridia</taxon>
        <taxon>Eubacteriales</taxon>
        <taxon>Oscillospiraceae</taxon>
        <taxon>Solibaculum</taxon>
    </lineage>
</organism>
<dbReference type="RefSeq" id="WP_090265102.1">
    <property type="nucleotide sequence ID" value="NZ_AP023321.1"/>
</dbReference>
<evidence type="ECO:0000313" key="2">
    <source>
        <dbReference type="EMBL" id="BCI59960.1"/>
    </source>
</evidence>
<name>A0A7I8CZM7_9FIRM</name>
<evidence type="ECO:0008006" key="4">
    <source>
        <dbReference type="Google" id="ProtNLM"/>
    </source>
</evidence>
<feature type="transmembrane region" description="Helical" evidence="1">
    <location>
        <begin position="96"/>
        <end position="118"/>
    </location>
</feature>
<proteinExistence type="predicted"/>
<feature type="transmembrane region" description="Helical" evidence="1">
    <location>
        <begin position="54"/>
        <end position="76"/>
    </location>
</feature>
<dbReference type="KEGG" id="sman:C12CBH8_05990"/>
<keyword evidence="1" id="KW-0472">Membrane</keyword>
<keyword evidence="1" id="KW-1133">Transmembrane helix</keyword>
<feature type="transmembrane region" description="Helical" evidence="1">
    <location>
        <begin position="130"/>
        <end position="151"/>
    </location>
</feature>
<dbReference type="EMBL" id="AP023321">
    <property type="protein sequence ID" value="BCI59960.1"/>
    <property type="molecule type" value="Genomic_DNA"/>
</dbReference>
<accession>A0A7I8CZM7</accession>
<keyword evidence="3" id="KW-1185">Reference proteome</keyword>
<evidence type="ECO:0000313" key="3">
    <source>
        <dbReference type="Proteomes" id="UP000593890"/>
    </source>
</evidence>
<keyword evidence="1" id="KW-0812">Transmembrane</keyword>
<gene>
    <name evidence="2" type="ORF">C12CBH8_05990</name>
</gene>
<dbReference type="AlphaFoldDB" id="A0A7I8CZM7"/>
<reference evidence="3" key="1">
    <citation type="submission" date="2020-07" db="EMBL/GenBank/DDBJ databases">
        <title>Complete genome sequencing of Clostridia bacterium strain 12CBH8.</title>
        <authorList>
            <person name="Sakamoto M."/>
            <person name="Murakami T."/>
            <person name="Mori H."/>
        </authorList>
    </citation>
    <scope>NUCLEOTIDE SEQUENCE [LARGE SCALE GENOMIC DNA]</scope>
    <source>
        <strain evidence="3">12CBH8</strain>
    </source>
</reference>
<feature type="transmembrane region" description="Helical" evidence="1">
    <location>
        <begin position="15"/>
        <end position="34"/>
    </location>
</feature>
<sequence>MKIFGQHSLASKTSVGLKVLFGLCLCFLLFGAYYLSKTFGCILFSFPVEESPAFIFLCCMLYLSGIVCLVILWHLIQVFGSLKKEEYFSFLNVSHLNWSAIGMGIVSAIYLSVTLVSICTVDDLMESAVALFILAAITVASCLGAIGVKVFSSIYQYLLQMIQPQSQP</sequence>
<protein>
    <recommendedName>
        <fullName evidence="4">DUF2975 domain-containing protein</fullName>
    </recommendedName>
</protein>
<dbReference type="Proteomes" id="UP000593890">
    <property type="component" value="Chromosome"/>
</dbReference>